<reference evidence="1 2" key="1">
    <citation type="submission" date="2023-09" db="EMBL/GenBank/DDBJ databases">
        <title>Microbial mechanism of fulvic acid promoting antimony reduction mineralization in rice fields.</title>
        <authorList>
            <person name="Chen G."/>
            <person name="Lan J."/>
        </authorList>
    </citation>
    <scope>NUCLEOTIDE SEQUENCE [LARGE SCALE GENOMIC DNA]</scope>
    <source>
        <strain evidence="1 2">PS1</strain>
    </source>
</reference>
<name>A0ABY9VR58_9BACI</name>
<gene>
    <name evidence="1" type="ORF">RH061_02815</name>
</gene>
<dbReference type="EMBL" id="CP134494">
    <property type="protein sequence ID" value="WNF23461.1"/>
    <property type="molecule type" value="Genomic_DNA"/>
</dbReference>
<protein>
    <recommendedName>
        <fullName evidence="3">LXG domain-containing protein</fullName>
    </recommendedName>
</protein>
<keyword evidence="2" id="KW-1185">Reference proteome</keyword>
<proteinExistence type="predicted"/>
<dbReference type="RefSeq" id="WP_311073788.1">
    <property type="nucleotide sequence ID" value="NZ_CP134494.1"/>
</dbReference>
<accession>A0ABY9VR58</accession>
<sequence>MSSKIVFNINEVNSSVSGLSHTISRLQSIENRVSGVGSSVDPRILGRNGISGQFRRASASSNRIEMHMKQLKSFTIQSADRYANSENRVNRQADAVNKAIEAARKQIDGRFASDLYETYNNTIGRLEDILHGLQYSAGAGIMHLLGFRFKRGKDLKHIFHVLDELKFGKFNIPMSKYISMIEGSRVNNFLAKMMIKPSSVIFKSGAKFSEVLYKRVANFYPDDLVSLTDSMADLRKSLAHSGTFRAGMDAVKSHAGTVLKSGWKLARGNALLAGVITAGSEAIGAGIKITENYSIYSGNTEKLKEENAKVVGRAVFKTGVVTATSLGGAVIGGAALSFLGPPGTMIGATLGGIAGSWVGDKIAGFTPLQNVVDKVSVNFKDSIYKGTEAIASGVSKVKDGFNSVKSHASNLLSSSKSFLGSLSFGN</sequence>
<organism evidence="1 2">
    <name type="scientific">Mesobacillus jeotgali</name>
    <dbReference type="NCBI Taxonomy" id="129985"/>
    <lineage>
        <taxon>Bacteria</taxon>
        <taxon>Bacillati</taxon>
        <taxon>Bacillota</taxon>
        <taxon>Bacilli</taxon>
        <taxon>Bacillales</taxon>
        <taxon>Bacillaceae</taxon>
        <taxon>Mesobacillus</taxon>
    </lineage>
</organism>
<evidence type="ECO:0000313" key="2">
    <source>
        <dbReference type="Proteomes" id="UP001303324"/>
    </source>
</evidence>
<dbReference type="Proteomes" id="UP001303324">
    <property type="component" value="Chromosome"/>
</dbReference>
<evidence type="ECO:0000313" key="1">
    <source>
        <dbReference type="EMBL" id="WNF23461.1"/>
    </source>
</evidence>
<evidence type="ECO:0008006" key="3">
    <source>
        <dbReference type="Google" id="ProtNLM"/>
    </source>
</evidence>